<dbReference type="Proteomes" id="UP000712080">
    <property type="component" value="Unassembled WGS sequence"/>
</dbReference>
<evidence type="ECO:0000256" key="6">
    <source>
        <dbReference type="ARBA" id="ARBA00022679"/>
    </source>
</evidence>
<evidence type="ECO:0000256" key="7">
    <source>
        <dbReference type="ARBA" id="ARBA00023056"/>
    </source>
</evidence>
<reference evidence="11" key="1">
    <citation type="submission" date="2020-02" db="EMBL/GenBank/DDBJ databases">
        <title>Flavobacterium sp. genome.</title>
        <authorList>
            <person name="Jung H.S."/>
            <person name="Baek J.H."/>
            <person name="Jeon C.O."/>
        </authorList>
    </citation>
    <scope>NUCLEOTIDE SEQUENCE</scope>
    <source>
        <strain evidence="11">SE-s28</strain>
    </source>
</reference>
<dbReference type="RefSeq" id="WP_169527060.1">
    <property type="nucleotide sequence ID" value="NZ_JAAMPU010000103.1"/>
</dbReference>
<dbReference type="GO" id="GO:0009011">
    <property type="term" value="F:alpha-1,4-glucan glucosyltransferase (ADP-glucose donor) activity"/>
    <property type="evidence" value="ECO:0007669"/>
    <property type="project" value="UniProtKB-UniRule"/>
</dbReference>
<evidence type="ECO:0000259" key="9">
    <source>
        <dbReference type="Pfam" id="PF00534"/>
    </source>
</evidence>
<name>A0A972FMI3_9FLAO</name>
<protein>
    <recommendedName>
        <fullName evidence="8">Glycogen synthase</fullName>
        <ecNumber evidence="8">2.4.1.21</ecNumber>
    </recommendedName>
    <alternativeName>
        <fullName evidence="8">Starch [bacterial glycogen] synthase</fullName>
    </alternativeName>
</protein>
<comment type="similarity">
    <text evidence="4 8">Belongs to the glycosyltransferase 1 family. Bacterial/plant glycogen synthase subfamily.</text>
</comment>
<dbReference type="Gene3D" id="3.40.50.2000">
    <property type="entry name" value="Glycogen Phosphorylase B"/>
    <property type="match status" value="2"/>
</dbReference>
<keyword evidence="5 8" id="KW-0328">Glycosyltransferase</keyword>
<evidence type="ECO:0000256" key="5">
    <source>
        <dbReference type="ARBA" id="ARBA00022676"/>
    </source>
</evidence>
<evidence type="ECO:0000256" key="2">
    <source>
        <dbReference type="ARBA" id="ARBA00002764"/>
    </source>
</evidence>
<feature type="domain" description="Starch synthase catalytic" evidence="10">
    <location>
        <begin position="3"/>
        <end position="232"/>
    </location>
</feature>
<dbReference type="HAMAP" id="MF_00484">
    <property type="entry name" value="Glycogen_synth"/>
    <property type="match status" value="1"/>
</dbReference>
<accession>A0A972FMI3</accession>
<evidence type="ECO:0000256" key="3">
    <source>
        <dbReference type="ARBA" id="ARBA00004964"/>
    </source>
</evidence>
<dbReference type="PANTHER" id="PTHR45825:SF11">
    <property type="entry name" value="ALPHA AMYLASE DOMAIN-CONTAINING PROTEIN"/>
    <property type="match status" value="1"/>
</dbReference>
<evidence type="ECO:0000256" key="8">
    <source>
        <dbReference type="HAMAP-Rule" id="MF_00484"/>
    </source>
</evidence>
<comment type="caution">
    <text evidence="11">The sequence shown here is derived from an EMBL/GenBank/DDBJ whole genome shotgun (WGS) entry which is preliminary data.</text>
</comment>
<dbReference type="GO" id="GO:0005978">
    <property type="term" value="P:glycogen biosynthetic process"/>
    <property type="evidence" value="ECO:0007669"/>
    <property type="project" value="UniProtKB-UniRule"/>
</dbReference>
<evidence type="ECO:0000256" key="1">
    <source>
        <dbReference type="ARBA" id="ARBA00001478"/>
    </source>
</evidence>
<dbReference type="InterPro" id="IPR001296">
    <property type="entry name" value="Glyco_trans_1"/>
</dbReference>
<comment type="catalytic activity">
    <reaction evidence="1 8">
        <text>[(1-&gt;4)-alpha-D-glucosyl](n) + ADP-alpha-D-glucose = [(1-&gt;4)-alpha-D-glucosyl](n+1) + ADP + H(+)</text>
        <dbReference type="Rhea" id="RHEA:18189"/>
        <dbReference type="Rhea" id="RHEA-COMP:9584"/>
        <dbReference type="Rhea" id="RHEA-COMP:9587"/>
        <dbReference type="ChEBI" id="CHEBI:15378"/>
        <dbReference type="ChEBI" id="CHEBI:15444"/>
        <dbReference type="ChEBI" id="CHEBI:57498"/>
        <dbReference type="ChEBI" id="CHEBI:456216"/>
        <dbReference type="EC" id="2.4.1.21"/>
    </reaction>
</comment>
<keyword evidence="6 8" id="KW-0808">Transferase</keyword>
<dbReference type="InterPro" id="IPR013534">
    <property type="entry name" value="Starch_synth_cat_dom"/>
</dbReference>
<comment type="function">
    <text evidence="2 8">Synthesizes alpha-1,4-glucan chains using ADP-glucose.</text>
</comment>
<dbReference type="InterPro" id="IPR011835">
    <property type="entry name" value="GS/SS"/>
</dbReference>
<dbReference type="EC" id="2.4.1.21" evidence="8"/>
<keyword evidence="12" id="KW-1185">Reference proteome</keyword>
<evidence type="ECO:0000313" key="11">
    <source>
        <dbReference type="EMBL" id="NMH27955.1"/>
    </source>
</evidence>
<proteinExistence type="inferred from homology"/>
<keyword evidence="7 8" id="KW-0320">Glycogen biosynthesis</keyword>
<dbReference type="PANTHER" id="PTHR45825">
    <property type="entry name" value="GRANULE-BOUND STARCH SYNTHASE 1, CHLOROPLASTIC/AMYLOPLASTIC"/>
    <property type="match status" value="1"/>
</dbReference>
<gene>
    <name evidence="8" type="primary">glgA</name>
    <name evidence="11" type="ORF">G6047_07920</name>
</gene>
<evidence type="ECO:0000259" key="10">
    <source>
        <dbReference type="Pfam" id="PF08323"/>
    </source>
</evidence>
<sequence>MTIYHISAECFPAAKVGGLADVVGALPKYLNRAGQDAKVVIPGYDTKFNLTSDFVKEFEGEVRLGPFHFHYSVERESANSLGFELYLIRIPQLFDRSGIYGYEDDTERFTTFQIAFLDWLTKTGARPDVVHCHDHHTGLVPFMMQHCFDFQHFNRIPTVLTIHNAQYQGWFGFDKMHYLPDFNAVNGGYLEWNGLINPLASAIKCVWKVTTVSPSYLDEMSQKANGLENLLRYERVKSVGILNGIDAEFWNPKTDNLIKNNYDIKTSEAGKLKNKQELCAEFNLDENLPLFSFIGRLVYEKGAELFPEVIRRALSGDTGKCSILILGSGDPETEERLRAIGHFYRNNYNYYIGYNEELAHRVYAASDFLLMPSRVEPCGLNQMYALRYGTVPVVRRTGGLKDTVIDMGDGGPGICHQQTSSDDIVASMQRAIGLFEDSAKLKAIRKQGMAIDHSWDSVAGQYTELYQSVATLIS</sequence>
<dbReference type="SUPFAM" id="SSF53756">
    <property type="entry name" value="UDP-Glycosyltransferase/glycogen phosphorylase"/>
    <property type="match status" value="1"/>
</dbReference>
<feature type="domain" description="Glycosyl transferase family 1" evidence="9">
    <location>
        <begin position="276"/>
        <end position="433"/>
    </location>
</feature>
<evidence type="ECO:0000313" key="12">
    <source>
        <dbReference type="Proteomes" id="UP000712080"/>
    </source>
</evidence>
<dbReference type="NCBIfam" id="TIGR02095">
    <property type="entry name" value="glgA"/>
    <property type="match status" value="1"/>
</dbReference>
<dbReference type="Pfam" id="PF08323">
    <property type="entry name" value="Glyco_transf_5"/>
    <property type="match status" value="1"/>
</dbReference>
<dbReference type="AlphaFoldDB" id="A0A972FMI3"/>
<dbReference type="GO" id="GO:0004373">
    <property type="term" value="F:alpha-1,4-glucan glucosyltransferase (UDP-glucose donor) activity"/>
    <property type="evidence" value="ECO:0007669"/>
    <property type="project" value="InterPro"/>
</dbReference>
<dbReference type="CDD" id="cd03791">
    <property type="entry name" value="GT5_Glycogen_synthase_DULL1-like"/>
    <property type="match status" value="1"/>
</dbReference>
<evidence type="ECO:0000256" key="4">
    <source>
        <dbReference type="ARBA" id="ARBA00010281"/>
    </source>
</evidence>
<dbReference type="EMBL" id="JAAMPU010000103">
    <property type="protein sequence ID" value="NMH27955.1"/>
    <property type="molecule type" value="Genomic_DNA"/>
</dbReference>
<organism evidence="11 12">
    <name type="scientific">Flavobacterium silvaticum</name>
    <dbReference type="NCBI Taxonomy" id="1852020"/>
    <lineage>
        <taxon>Bacteria</taxon>
        <taxon>Pseudomonadati</taxon>
        <taxon>Bacteroidota</taxon>
        <taxon>Flavobacteriia</taxon>
        <taxon>Flavobacteriales</taxon>
        <taxon>Flavobacteriaceae</taxon>
        <taxon>Flavobacterium</taxon>
    </lineage>
</organism>
<comment type="pathway">
    <text evidence="3 8">Glycan biosynthesis; glycogen biosynthesis.</text>
</comment>
<dbReference type="Pfam" id="PF00534">
    <property type="entry name" value="Glycos_transf_1"/>
    <property type="match status" value="1"/>
</dbReference>
<feature type="binding site" evidence="8">
    <location>
        <position position="15"/>
    </location>
    <ligand>
        <name>ADP-alpha-D-glucose</name>
        <dbReference type="ChEBI" id="CHEBI:57498"/>
    </ligand>
</feature>